<dbReference type="RefSeq" id="WP_168096554.1">
    <property type="nucleotide sequence ID" value="NZ_JAATER010000705.1"/>
</dbReference>
<name>A0A9X2LKR3_9ACTN</name>
<dbReference type="Proteomes" id="UP001142374">
    <property type="component" value="Unassembled WGS sequence"/>
</dbReference>
<accession>A0A9X2LKR3</accession>
<gene>
    <name evidence="1" type="ORF">NQU55_25380</name>
</gene>
<reference evidence="1" key="1">
    <citation type="submission" date="2022-06" db="EMBL/GenBank/DDBJ databases">
        <title>WGS of actinobacteria.</title>
        <authorList>
            <person name="Thawai C."/>
        </authorList>
    </citation>
    <scope>NUCLEOTIDE SEQUENCE</scope>
    <source>
        <strain evidence="1">AA8</strain>
    </source>
</reference>
<dbReference type="AlphaFoldDB" id="A0A9X2LKR3"/>
<evidence type="ECO:0000313" key="1">
    <source>
        <dbReference type="EMBL" id="MCQ8773072.1"/>
    </source>
</evidence>
<organism evidence="1 2">
    <name type="scientific">Streptomyces telluris</name>
    <dbReference type="NCBI Taxonomy" id="2720021"/>
    <lineage>
        <taxon>Bacteria</taxon>
        <taxon>Bacillati</taxon>
        <taxon>Actinomycetota</taxon>
        <taxon>Actinomycetes</taxon>
        <taxon>Kitasatosporales</taxon>
        <taxon>Streptomycetaceae</taxon>
        <taxon>Streptomyces</taxon>
    </lineage>
</organism>
<proteinExistence type="predicted"/>
<keyword evidence="2" id="KW-1185">Reference proteome</keyword>
<evidence type="ECO:0008006" key="3">
    <source>
        <dbReference type="Google" id="ProtNLM"/>
    </source>
</evidence>
<evidence type="ECO:0000313" key="2">
    <source>
        <dbReference type="Proteomes" id="UP001142374"/>
    </source>
</evidence>
<comment type="caution">
    <text evidence="1">The sequence shown here is derived from an EMBL/GenBank/DDBJ whole genome shotgun (WGS) entry which is preliminary data.</text>
</comment>
<dbReference type="EMBL" id="JANIID010000027">
    <property type="protein sequence ID" value="MCQ8773072.1"/>
    <property type="molecule type" value="Genomic_DNA"/>
</dbReference>
<sequence length="122" mass="13338">MNKANSLLGDHQRAEYHATAALRQYSAGPDEERSYGDEALARTDLITARLTQGDFEAAGRHLPQIIGLPPALQIRQLSTGIHRVQSLLREPALRSVPAARHLAELTRGYHVIQGANAVPSVR</sequence>
<protein>
    <recommendedName>
        <fullName evidence="3">Tetratricopeptide repeat protein</fullName>
    </recommendedName>
</protein>